<accession>A0A1C2D8W3</accession>
<evidence type="ECO:0000313" key="4">
    <source>
        <dbReference type="Proteomes" id="UP000095143"/>
    </source>
</evidence>
<dbReference type="AlphaFoldDB" id="A0A1C2D8W3"/>
<sequence>MNSTAYAITEWADEQARDEAFWQQVAAQYDVEPGPVNFEYGYFGRMTRAALKDYEQNLAYVNRSNSVYVRQKFDTEDSEIIRADLADLLNVPAREVALTRSASESVQALIRNYNGLVAGDQVLISDLDYNSVQTGMRWLAKNRGVEVIEITHQHPASHDGLLETYREAFAAHPRLKLVALTYVTHRTGLVMPVKAIAELAKAHGIEVILDGAHALGLLDFELADLGVSFAGFNLQKWIGAPLSLGFIYVKQERLSAIDPDMADERYGADDILGRVPYGTPNIPALMTLPKVFAEHRAMGGAPAKGARLAYLRDLWVTQARSMEGIEVLTPDDPRLYCGITSFRFIRHADQELMVKRLLDEHGIFAVTREGSACGTCIRITPGFTTSAKDVEQLVAALRALA</sequence>
<proteinExistence type="predicted"/>
<keyword evidence="3" id="KW-0032">Aminotransferase</keyword>
<organism evidence="3 4">
    <name type="scientific">Pseudomonas graminis</name>
    <dbReference type="NCBI Taxonomy" id="158627"/>
    <lineage>
        <taxon>Bacteria</taxon>
        <taxon>Pseudomonadati</taxon>
        <taxon>Pseudomonadota</taxon>
        <taxon>Gammaproteobacteria</taxon>
        <taxon>Pseudomonadales</taxon>
        <taxon>Pseudomonadaceae</taxon>
        <taxon>Pseudomonas</taxon>
    </lineage>
</organism>
<keyword evidence="3" id="KW-0808">Transferase</keyword>
<dbReference type="InterPro" id="IPR015424">
    <property type="entry name" value="PyrdxlP-dep_Trfase"/>
</dbReference>
<dbReference type="GO" id="GO:0008483">
    <property type="term" value="F:transaminase activity"/>
    <property type="evidence" value="ECO:0007669"/>
    <property type="project" value="UniProtKB-KW"/>
</dbReference>
<dbReference type="Gene3D" id="3.90.1150.10">
    <property type="entry name" value="Aspartate Aminotransferase, domain 1"/>
    <property type="match status" value="1"/>
</dbReference>
<evidence type="ECO:0000259" key="2">
    <source>
        <dbReference type="Pfam" id="PF00266"/>
    </source>
</evidence>
<name>A0A1C2D8W3_9PSED</name>
<dbReference type="SUPFAM" id="SSF53383">
    <property type="entry name" value="PLP-dependent transferases"/>
    <property type="match status" value="1"/>
</dbReference>
<gene>
    <name evidence="3" type="ORF">BBI10_23075</name>
</gene>
<reference evidence="3 4" key="1">
    <citation type="submission" date="2016-08" db="EMBL/GenBank/DDBJ databases">
        <title>Whole genome sequence of Pseudomonas graminis strain UASWS1507, a potential biological control agent for agriculture.</title>
        <authorList>
            <person name="Crovadore J."/>
            <person name="Calmin G."/>
            <person name="Chablais R."/>
            <person name="Cochard B."/>
            <person name="Lefort F."/>
        </authorList>
    </citation>
    <scope>NUCLEOTIDE SEQUENCE [LARGE SCALE GENOMIC DNA]</scope>
    <source>
        <strain evidence="3 4">UASWS1507</strain>
    </source>
</reference>
<dbReference type="InterPro" id="IPR000192">
    <property type="entry name" value="Aminotrans_V_dom"/>
</dbReference>
<feature type="domain" description="Aminotransferase class V" evidence="2">
    <location>
        <begin position="50"/>
        <end position="393"/>
    </location>
</feature>
<dbReference type="OrthoDB" id="9764293at2"/>
<evidence type="ECO:0000256" key="1">
    <source>
        <dbReference type="ARBA" id="ARBA00022898"/>
    </source>
</evidence>
<evidence type="ECO:0000313" key="3">
    <source>
        <dbReference type="EMBL" id="OCX11096.1"/>
    </source>
</evidence>
<dbReference type="RefSeq" id="WP_065992062.1">
    <property type="nucleotide sequence ID" value="NZ_MDEN01000069.1"/>
</dbReference>
<protein>
    <submittedName>
        <fullName evidence="3">Class V aminotransferase</fullName>
    </submittedName>
</protein>
<dbReference type="PANTHER" id="PTHR43092">
    <property type="entry name" value="L-CYSTEINE DESULFHYDRASE"/>
    <property type="match status" value="1"/>
</dbReference>
<dbReference type="EMBL" id="MDEN01000069">
    <property type="protein sequence ID" value="OCX11096.1"/>
    <property type="molecule type" value="Genomic_DNA"/>
</dbReference>
<dbReference type="InterPro" id="IPR015422">
    <property type="entry name" value="PyrdxlP-dep_Trfase_small"/>
</dbReference>
<comment type="caution">
    <text evidence="3">The sequence shown here is derived from an EMBL/GenBank/DDBJ whole genome shotgun (WGS) entry which is preliminary data.</text>
</comment>
<keyword evidence="1" id="KW-0663">Pyridoxal phosphate</keyword>
<dbReference type="Proteomes" id="UP000095143">
    <property type="component" value="Unassembled WGS sequence"/>
</dbReference>
<dbReference type="PANTHER" id="PTHR43092:SF6">
    <property type="entry name" value="BLR1280 PROTEIN"/>
    <property type="match status" value="1"/>
</dbReference>
<dbReference type="Gene3D" id="3.40.640.10">
    <property type="entry name" value="Type I PLP-dependent aspartate aminotransferase-like (Major domain)"/>
    <property type="match status" value="1"/>
</dbReference>
<dbReference type="Pfam" id="PF00266">
    <property type="entry name" value="Aminotran_5"/>
    <property type="match status" value="1"/>
</dbReference>
<dbReference type="InterPro" id="IPR015421">
    <property type="entry name" value="PyrdxlP-dep_Trfase_major"/>
</dbReference>